<dbReference type="Pfam" id="PF13730">
    <property type="entry name" value="HTH_36"/>
    <property type="match status" value="1"/>
</dbReference>
<dbReference type="EMBL" id="CP003555">
    <property type="protein sequence ID" value="AFK63882.1"/>
    <property type="molecule type" value="Genomic_DNA"/>
</dbReference>
<gene>
    <name evidence="1" type="ordered locus">TKWG_20825</name>
</gene>
<protein>
    <recommendedName>
        <fullName evidence="3">Helix-turn-helix domain-containing protein</fullName>
    </recommendedName>
</protein>
<evidence type="ECO:0000313" key="2">
    <source>
        <dbReference type="Proteomes" id="UP000005267"/>
    </source>
</evidence>
<evidence type="ECO:0008006" key="3">
    <source>
        <dbReference type="Google" id="ProtNLM"/>
    </source>
</evidence>
<dbReference type="HOGENOM" id="CLU_1084314_0_0_4"/>
<keyword evidence="2" id="KW-1185">Reference proteome</keyword>
<dbReference type="RefSeq" id="WP_014751973.1">
    <property type="nucleotide sequence ID" value="NC_017964.1"/>
</dbReference>
<name>I3UFU4_ADVKW</name>
<accession>I3UFU4</accession>
<dbReference type="AlphaFoldDB" id="I3UFU4"/>
<dbReference type="Proteomes" id="UP000005267">
    <property type="component" value="Chromosome"/>
</dbReference>
<dbReference type="KEGG" id="aka:TKWG_20825"/>
<organism evidence="1 2">
    <name type="scientific">Advenella kashmirensis (strain DSM 17095 / LMG 22695 / WT001)</name>
    <name type="common">Tetrathiobacter kashmirensis</name>
    <dbReference type="NCBI Taxonomy" id="1036672"/>
    <lineage>
        <taxon>Bacteria</taxon>
        <taxon>Pseudomonadati</taxon>
        <taxon>Pseudomonadota</taxon>
        <taxon>Betaproteobacteria</taxon>
        <taxon>Burkholderiales</taxon>
        <taxon>Alcaligenaceae</taxon>
    </lineage>
</organism>
<reference evidence="2" key="2">
    <citation type="journal article" date="2013" name="PLoS ONE">
        <title>Genome implosion elicits host-confinement in Alcaligenaceae: evidence from the comparative genomics of Tetrathiobacter kashmirensis, a pathogen in the making.</title>
        <authorList>
            <person name="Ghosh W."/>
            <person name="Alam M."/>
            <person name="Roy C."/>
            <person name="Pyne P."/>
            <person name="George A."/>
            <person name="Chakraborty R."/>
            <person name="Majumder S."/>
            <person name="Agarwal A."/>
            <person name="Chakraborty S."/>
            <person name="Majumdar S."/>
            <person name="Gupta S.K."/>
        </authorList>
    </citation>
    <scope>NUCLEOTIDE SEQUENCE [LARGE SCALE GENOMIC DNA]</scope>
    <source>
        <strain evidence="2">WT001</strain>
    </source>
</reference>
<dbReference type="Gene3D" id="1.10.10.10">
    <property type="entry name" value="Winged helix-like DNA-binding domain superfamily/Winged helix DNA-binding domain"/>
    <property type="match status" value="1"/>
</dbReference>
<dbReference type="OrthoDB" id="5526813at2"/>
<evidence type="ECO:0000313" key="1">
    <source>
        <dbReference type="EMBL" id="AFK63882.1"/>
    </source>
</evidence>
<reference evidence="1 2" key="1">
    <citation type="journal article" date="2011" name="J. Bacteriol.">
        <title>Whole-genome shotgun sequencing of the sulfur-oxidizing chemoautotroph Tetrathiobacter kashmirensis.</title>
        <authorList>
            <person name="Ghosh W."/>
            <person name="George A."/>
            <person name="Agarwal A."/>
            <person name="Raj P."/>
            <person name="Alam M."/>
            <person name="Pyne P."/>
            <person name="Das Gupta S.K."/>
        </authorList>
    </citation>
    <scope>NUCLEOTIDE SEQUENCE [LARGE SCALE GENOMIC DNA]</scope>
    <source>
        <strain evidence="1 2">WT001</strain>
    </source>
</reference>
<sequence>MSIKAMNWAWSQTLEPTPKLILMALADIADDTGRCWPKLQTLAKKCSVSTRTVQRWIRVFEKSGLLTVWRRYNEADQRQMSNEYMLHMHEQSIHLSDCQQSTYQKNHGDFSSKTPCLKRLAQEKALRPRECPEEPPTRSTQKLKNDTLCIPRGLASKEKYVIEELLKAVPQAQQQLLLDELRGAMAAKTIHTSLISWFRALAKKAREGGFSPTYTFSRNSEGEQPCTSAPPAYLQSQKVRFKHIQEIKQLLNEKME</sequence>
<dbReference type="InterPro" id="IPR036388">
    <property type="entry name" value="WH-like_DNA-bd_sf"/>
</dbReference>
<proteinExistence type="predicted"/>